<dbReference type="Gene3D" id="3.40.50.1010">
    <property type="entry name" value="5'-nuclease"/>
    <property type="match status" value="1"/>
</dbReference>
<dbReference type="AlphaFoldDB" id="A0A2H0TBS9"/>
<dbReference type="PANTHER" id="PTHR35458">
    <property type="entry name" value="SLR0755 PROTEIN"/>
    <property type="match status" value="1"/>
</dbReference>
<dbReference type="GO" id="GO:0004540">
    <property type="term" value="F:RNA nuclease activity"/>
    <property type="evidence" value="ECO:0007669"/>
    <property type="project" value="InterPro"/>
</dbReference>
<dbReference type="Proteomes" id="UP000230094">
    <property type="component" value="Unassembled WGS sequence"/>
</dbReference>
<dbReference type="PANTHER" id="PTHR35458:SF8">
    <property type="entry name" value="SLR0650 PROTEIN"/>
    <property type="match status" value="1"/>
</dbReference>
<accession>A0A2H0TBS9</accession>
<gene>
    <name evidence="2" type="ORF">COU49_00820</name>
</gene>
<sequence length="176" mass="20821">MKTDNNIAFIDGQNLYLGTTKSEKSWTVDLNKFRVYLNKKYGVEKAYYFLGCVREEFQDLYDEIQEAGFILKFREHNTIMLGKKKGNVDSDIIFNIMKKLYQKEDFDKIILVSGDGDYKMLVDFLIGESKFKKILFPNRKFASSLYKQLGSEFFDWLESKNIKHKIMETKRKGLLR</sequence>
<feature type="domain" description="NYN" evidence="1">
    <location>
        <begin position="9"/>
        <end position="148"/>
    </location>
</feature>
<evidence type="ECO:0000313" key="3">
    <source>
        <dbReference type="Proteomes" id="UP000230094"/>
    </source>
</evidence>
<dbReference type="Pfam" id="PF01936">
    <property type="entry name" value="NYN"/>
    <property type="match status" value="1"/>
</dbReference>
<dbReference type="InterPro" id="IPR021139">
    <property type="entry name" value="NYN"/>
</dbReference>
<evidence type="ECO:0000259" key="1">
    <source>
        <dbReference type="Pfam" id="PF01936"/>
    </source>
</evidence>
<dbReference type="InterPro" id="IPR047140">
    <property type="entry name" value="LabA"/>
</dbReference>
<name>A0A2H0TBS9_9BACT</name>
<evidence type="ECO:0000313" key="2">
    <source>
        <dbReference type="EMBL" id="PIR68468.1"/>
    </source>
</evidence>
<reference evidence="3" key="1">
    <citation type="submission" date="2017-09" db="EMBL/GenBank/DDBJ databases">
        <title>Depth-based differentiation of microbial function through sediment-hosted aquifers and enrichment of novel symbionts in the deep terrestrial subsurface.</title>
        <authorList>
            <person name="Probst A.J."/>
            <person name="Ladd B."/>
            <person name="Jarett J.K."/>
            <person name="Geller-Mcgrath D.E."/>
            <person name="Sieber C.M.K."/>
            <person name="Emerson J.B."/>
            <person name="Anantharaman K."/>
            <person name="Thomas B.C."/>
            <person name="Malmstrom R."/>
            <person name="Stieglmeier M."/>
            <person name="Klingl A."/>
            <person name="Woyke T."/>
            <person name="Ryan C.M."/>
            <person name="Banfield J.F."/>
        </authorList>
    </citation>
    <scope>NUCLEOTIDE SEQUENCE [LARGE SCALE GENOMIC DNA]</scope>
</reference>
<dbReference type="EMBL" id="PFCQ01000004">
    <property type="protein sequence ID" value="PIR68468.1"/>
    <property type="molecule type" value="Genomic_DNA"/>
</dbReference>
<comment type="caution">
    <text evidence="2">The sequence shown here is derived from an EMBL/GenBank/DDBJ whole genome shotgun (WGS) entry which is preliminary data.</text>
</comment>
<proteinExistence type="predicted"/>
<protein>
    <recommendedName>
        <fullName evidence="1">NYN domain-containing protein</fullName>
    </recommendedName>
</protein>
<organism evidence="2 3">
    <name type="scientific">Candidatus Nomurabacteria bacterium CG10_big_fil_rev_8_21_14_0_10_35_16</name>
    <dbReference type="NCBI Taxonomy" id="1974731"/>
    <lineage>
        <taxon>Bacteria</taxon>
        <taxon>Candidatus Nomuraibacteriota</taxon>
    </lineage>
</organism>